<evidence type="ECO:0000313" key="2">
    <source>
        <dbReference type="Proteomes" id="UP000019102"/>
    </source>
</evidence>
<dbReference type="Proteomes" id="UP000019102">
    <property type="component" value="Unassembled WGS sequence"/>
</dbReference>
<organism evidence="1 2">
    <name type="scientific">Gracilibacillus boraciitolerans JCM 21714</name>
    <dbReference type="NCBI Taxonomy" id="1298598"/>
    <lineage>
        <taxon>Bacteria</taxon>
        <taxon>Bacillati</taxon>
        <taxon>Bacillota</taxon>
        <taxon>Bacilli</taxon>
        <taxon>Bacillales</taxon>
        <taxon>Bacillaceae</taxon>
        <taxon>Gracilibacillus</taxon>
    </lineage>
</organism>
<dbReference type="SUPFAM" id="SSF53756">
    <property type="entry name" value="UDP-Glycosyltransferase/glycogen phosphorylase"/>
    <property type="match status" value="1"/>
</dbReference>
<dbReference type="eggNOG" id="COG0438">
    <property type="taxonomic scope" value="Bacteria"/>
</dbReference>
<dbReference type="Gene3D" id="3.40.50.12580">
    <property type="match status" value="1"/>
</dbReference>
<proteinExistence type="predicted"/>
<comment type="caution">
    <text evidence="1">The sequence shown here is derived from an EMBL/GenBank/DDBJ whole genome shotgun (WGS) entry which is preliminary data.</text>
</comment>
<reference evidence="1 2" key="1">
    <citation type="journal article" date="2014" name="Genome Announc.">
        <title>Draft Genome Sequence of the Boron-Tolerant and Moderately Halotolerant Bacterium Gracilibacillus boraciitolerans JCM 21714T.</title>
        <authorList>
            <person name="Ahmed I."/>
            <person name="Oshima K."/>
            <person name="Suda W."/>
            <person name="Kitamura K."/>
            <person name="Iida T."/>
            <person name="Ohmori Y."/>
            <person name="Fujiwara T."/>
            <person name="Hattori M."/>
            <person name="Ohkuma M."/>
        </authorList>
    </citation>
    <scope>NUCLEOTIDE SEQUENCE [LARGE SCALE GENOMIC DNA]</scope>
    <source>
        <strain evidence="1 2">JCM 21714</strain>
    </source>
</reference>
<keyword evidence="2" id="KW-1185">Reference proteome</keyword>
<dbReference type="AlphaFoldDB" id="W4VIN8"/>
<dbReference type="STRING" id="1298598.JCM21714_1694"/>
<accession>W4VIN8</accession>
<sequence length="150" mass="17383">MLIKQIKKLLDINIIIRDFPNDHKHVLQLKYPFIRSTNKLTLYEILQHVDVVVSYASTVVLEAMLVGKPVFVLQTTLPSYTGYYDQLTPFVQKDPTKLASLIHLYFINAKWRNIAEKKRQKFISYAYPDQSSSGQRLLNLVEELSKGAKK</sequence>
<dbReference type="EMBL" id="BAVS01000006">
    <property type="protein sequence ID" value="GAE92683.1"/>
    <property type="molecule type" value="Genomic_DNA"/>
</dbReference>
<evidence type="ECO:0000313" key="1">
    <source>
        <dbReference type="EMBL" id="GAE92683.1"/>
    </source>
</evidence>
<name>W4VIN8_9BACI</name>
<protein>
    <submittedName>
        <fullName evidence="1">Uncharacterized protein</fullName>
    </submittedName>
</protein>
<dbReference type="InterPro" id="IPR043148">
    <property type="entry name" value="TagF_C"/>
</dbReference>
<gene>
    <name evidence="1" type="ORF">JCM21714_1694</name>
</gene>